<evidence type="ECO:0000313" key="9">
    <source>
        <dbReference type="Proteomes" id="UP000241769"/>
    </source>
</evidence>
<dbReference type="EMBL" id="MDYQ01000257">
    <property type="protein sequence ID" value="PRP77678.1"/>
    <property type="molecule type" value="Genomic_DNA"/>
</dbReference>
<accession>A0A2P6N137</accession>
<dbReference type="STRING" id="1890364.A0A2P6N137"/>
<keyword evidence="4 5" id="KW-0539">Nucleus</keyword>
<proteinExistence type="predicted"/>
<feature type="DNA-binding region" description="Homeobox" evidence="5">
    <location>
        <begin position="290"/>
        <end position="349"/>
    </location>
</feature>
<dbReference type="PANTHER" id="PTHR46123:SF7">
    <property type="entry name" value="DOUBLE HOMEOBOX PROTEIN A"/>
    <property type="match status" value="1"/>
</dbReference>
<comment type="caution">
    <text evidence="8">The sequence shown here is derived from an EMBL/GenBank/DDBJ whole genome shotgun (WGS) entry which is preliminary data.</text>
</comment>
<dbReference type="InterPro" id="IPR051306">
    <property type="entry name" value="Homeobox_regulator"/>
</dbReference>
<dbReference type="OrthoDB" id="20971at2759"/>
<evidence type="ECO:0000256" key="3">
    <source>
        <dbReference type="ARBA" id="ARBA00023155"/>
    </source>
</evidence>
<keyword evidence="9" id="KW-1185">Reference proteome</keyword>
<dbReference type="GO" id="GO:0000977">
    <property type="term" value="F:RNA polymerase II transcription regulatory region sequence-specific DNA binding"/>
    <property type="evidence" value="ECO:0007669"/>
    <property type="project" value="TreeGrafter"/>
</dbReference>
<sequence length="400" mass="45869">MPPIMTLHRQETLTADFIPHSTARDSLRQEQVQRKIRAIQSGDPICRDGSQLMAVELDEEWGAVHDDLVLLEQSVAADDSAAVLKHSESAAKRVNKTAQLKMSMKTLLIEMDGMCGSPSEINSTIGKEIFLCVDTNLPRRMDIRSWLCTPKFMSAGSFFIKKSTDLETQNWSEDNAPETTAEFISTALIEGHTHRRELDSYRCTTKSYIVTRISFFRSPVSSCKSTKRTTGNKQHNLASRQMHTNFRELSQHIDIADESCMEQDLMLVGNDPTRWPLLSRRQAASLPDDGRKKDSRATIEQTNVLVDAFRKNHRPSNVEYGRLAKETGMSERRIKTWFQNRRSKLNREKKRMSKEEEEECENTTVVETTYTTTETTVIVHNTRTVESEEKMRIDFVIDRQ</sequence>
<dbReference type="GO" id="GO:0000981">
    <property type="term" value="F:DNA-binding transcription factor activity, RNA polymerase II-specific"/>
    <property type="evidence" value="ECO:0007669"/>
    <property type="project" value="InterPro"/>
</dbReference>
<keyword evidence="3 5" id="KW-0371">Homeobox</keyword>
<evidence type="ECO:0000313" key="8">
    <source>
        <dbReference type="EMBL" id="PRP77678.1"/>
    </source>
</evidence>
<dbReference type="Gene3D" id="1.10.10.60">
    <property type="entry name" value="Homeodomain-like"/>
    <property type="match status" value="1"/>
</dbReference>
<dbReference type="SUPFAM" id="SSF46689">
    <property type="entry name" value="Homeodomain-like"/>
    <property type="match status" value="1"/>
</dbReference>
<dbReference type="InterPro" id="IPR001356">
    <property type="entry name" value="HD"/>
</dbReference>
<evidence type="ECO:0000256" key="5">
    <source>
        <dbReference type="PROSITE-ProRule" id="PRU00108"/>
    </source>
</evidence>
<evidence type="ECO:0000259" key="7">
    <source>
        <dbReference type="PROSITE" id="PS50071"/>
    </source>
</evidence>
<dbReference type="SMART" id="SM00389">
    <property type="entry name" value="HOX"/>
    <property type="match status" value="1"/>
</dbReference>
<dbReference type="PANTHER" id="PTHR46123">
    <property type="entry name" value="MIX-TYPE HOMEOBOX GENE 1-RELATED"/>
    <property type="match status" value="1"/>
</dbReference>
<dbReference type="PROSITE" id="PS00027">
    <property type="entry name" value="HOMEOBOX_1"/>
    <property type="match status" value="1"/>
</dbReference>
<evidence type="ECO:0000256" key="4">
    <source>
        <dbReference type="ARBA" id="ARBA00023242"/>
    </source>
</evidence>
<dbReference type="GO" id="GO:0005634">
    <property type="term" value="C:nucleus"/>
    <property type="evidence" value="ECO:0007669"/>
    <property type="project" value="UniProtKB-SubCell"/>
</dbReference>
<feature type="domain" description="Homeobox" evidence="7">
    <location>
        <begin position="288"/>
        <end position="348"/>
    </location>
</feature>
<dbReference type="Pfam" id="PF00046">
    <property type="entry name" value="Homeodomain"/>
    <property type="match status" value="1"/>
</dbReference>
<dbReference type="CDD" id="cd00086">
    <property type="entry name" value="homeodomain"/>
    <property type="match status" value="1"/>
</dbReference>
<comment type="subcellular location">
    <subcellularLocation>
        <location evidence="1 5 6">Nucleus</location>
    </subcellularLocation>
</comment>
<gene>
    <name evidence="8" type="ORF">PROFUN_00539</name>
</gene>
<protein>
    <recommendedName>
        <fullName evidence="7">Homeobox domain-containing protein</fullName>
    </recommendedName>
</protein>
<dbReference type="Proteomes" id="UP000241769">
    <property type="component" value="Unassembled WGS sequence"/>
</dbReference>
<dbReference type="InParanoid" id="A0A2P6N137"/>
<dbReference type="InterPro" id="IPR017970">
    <property type="entry name" value="Homeobox_CS"/>
</dbReference>
<keyword evidence="2 5" id="KW-0238">DNA-binding</keyword>
<dbReference type="InterPro" id="IPR009057">
    <property type="entry name" value="Homeodomain-like_sf"/>
</dbReference>
<organism evidence="8 9">
    <name type="scientific">Planoprotostelium fungivorum</name>
    <dbReference type="NCBI Taxonomy" id="1890364"/>
    <lineage>
        <taxon>Eukaryota</taxon>
        <taxon>Amoebozoa</taxon>
        <taxon>Evosea</taxon>
        <taxon>Variosea</taxon>
        <taxon>Cavosteliida</taxon>
        <taxon>Cavosteliaceae</taxon>
        <taxon>Planoprotostelium</taxon>
    </lineage>
</organism>
<evidence type="ECO:0000256" key="1">
    <source>
        <dbReference type="ARBA" id="ARBA00004123"/>
    </source>
</evidence>
<dbReference type="PROSITE" id="PS50071">
    <property type="entry name" value="HOMEOBOX_2"/>
    <property type="match status" value="1"/>
</dbReference>
<dbReference type="AlphaFoldDB" id="A0A2P6N137"/>
<evidence type="ECO:0000256" key="2">
    <source>
        <dbReference type="ARBA" id="ARBA00023125"/>
    </source>
</evidence>
<evidence type="ECO:0000256" key="6">
    <source>
        <dbReference type="RuleBase" id="RU000682"/>
    </source>
</evidence>
<name>A0A2P6N137_9EUKA</name>
<reference evidence="8 9" key="1">
    <citation type="journal article" date="2018" name="Genome Biol. Evol.">
        <title>Multiple Roots of Fruiting Body Formation in Amoebozoa.</title>
        <authorList>
            <person name="Hillmann F."/>
            <person name="Forbes G."/>
            <person name="Novohradska S."/>
            <person name="Ferling I."/>
            <person name="Riege K."/>
            <person name="Groth M."/>
            <person name="Westermann M."/>
            <person name="Marz M."/>
            <person name="Spaller T."/>
            <person name="Winckler T."/>
            <person name="Schaap P."/>
            <person name="Glockner G."/>
        </authorList>
    </citation>
    <scope>NUCLEOTIDE SEQUENCE [LARGE SCALE GENOMIC DNA]</scope>
    <source>
        <strain evidence="8 9">Jena</strain>
    </source>
</reference>